<dbReference type="EMBL" id="JADCNL010000012">
    <property type="protein sequence ID" value="KAG0458348.1"/>
    <property type="molecule type" value="Genomic_DNA"/>
</dbReference>
<accession>A0A835UEI6</accession>
<evidence type="ECO:0000256" key="5">
    <source>
        <dbReference type="ARBA" id="ARBA00023242"/>
    </source>
</evidence>
<feature type="region of interest" description="Disordered" evidence="7">
    <location>
        <begin position="1"/>
        <end position="26"/>
    </location>
</feature>
<dbReference type="PANTHER" id="PTHR33057:SF21">
    <property type="entry name" value="TRANSCRIPTION REPRESSOR"/>
    <property type="match status" value="1"/>
</dbReference>
<dbReference type="NCBIfam" id="TIGR01568">
    <property type="entry name" value="A_thal_3678"/>
    <property type="match status" value="1"/>
</dbReference>
<dbReference type="GO" id="GO:0005634">
    <property type="term" value="C:nucleus"/>
    <property type="evidence" value="ECO:0007669"/>
    <property type="project" value="UniProtKB-SubCell"/>
</dbReference>
<evidence type="ECO:0000259" key="8">
    <source>
        <dbReference type="PROSITE" id="PS51754"/>
    </source>
</evidence>
<dbReference type="InterPro" id="IPR038933">
    <property type="entry name" value="Ovate"/>
</dbReference>
<evidence type="ECO:0000256" key="3">
    <source>
        <dbReference type="ARBA" id="ARBA00023015"/>
    </source>
</evidence>
<keyword evidence="2 6" id="KW-0678">Repressor</keyword>
<keyword evidence="5 6" id="KW-0539">Nucleus</keyword>
<dbReference type="AlphaFoldDB" id="A0A835UEI6"/>
<dbReference type="Proteomes" id="UP000636800">
    <property type="component" value="Chromosome 12"/>
</dbReference>
<evidence type="ECO:0000313" key="10">
    <source>
        <dbReference type="Proteomes" id="UP000636800"/>
    </source>
</evidence>
<dbReference type="PANTHER" id="PTHR33057">
    <property type="entry name" value="TRANSCRIPTION REPRESSOR OFP7-RELATED"/>
    <property type="match status" value="1"/>
</dbReference>
<dbReference type="InterPro" id="IPR006458">
    <property type="entry name" value="Ovate_C"/>
</dbReference>
<evidence type="ECO:0000313" key="9">
    <source>
        <dbReference type="EMBL" id="KAG0458348.1"/>
    </source>
</evidence>
<keyword evidence="10" id="KW-1185">Reference proteome</keyword>
<protein>
    <recommendedName>
        <fullName evidence="6">Transcription repressor</fullName>
    </recommendedName>
    <alternativeName>
        <fullName evidence="6">Ovate family protein</fullName>
    </alternativeName>
</protein>
<sequence length="211" mass="22583">MLGCFSRPRRSSSHPPPFPKSNFHASSGEIDGESSAVLKNFNSLYEPVSDSDTFTACTSQTLTLACSSGVAATGDDYEDDDCVADEPDQIISTAMASRRLFHASPGRSNSIVDSAAVVVGVGSAAVAVPTYSPDPYLDFRRSMEEMVAALGLGGRWSHLDLTVLRELFFCYLSLNRKHAHKYIVSAFADLLIALSTVTAAAEDEDRCSSGN</sequence>
<dbReference type="OrthoDB" id="3176171at2759"/>
<name>A0A835UEI6_VANPL</name>
<evidence type="ECO:0000256" key="7">
    <source>
        <dbReference type="SAM" id="MobiDB-lite"/>
    </source>
</evidence>
<dbReference type="GO" id="GO:0045892">
    <property type="term" value="P:negative regulation of DNA-templated transcription"/>
    <property type="evidence" value="ECO:0007669"/>
    <property type="project" value="UniProtKB-UniRule"/>
</dbReference>
<comment type="function">
    <text evidence="6">Transcriptional repressor that regulates multiple aspects of plant growth and development.</text>
</comment>
<proteinExistence type="predicted"/>
<reference evidence="9 10" key="1">
    <citation type="journal article" date="2020" name="Nat. Food">
        <title>A phased Vanilla planifolia genome enables genetic improvement of flavour and production.</title>
        <authorList>
            <person name="Hasing T."/>
            <person name="Tang H."/>
            <person name="Brym M."/>
            <person name="Khazi F."/>
            <person name="Huang T."/>
            <person name="Chambers A.H."/>
        </authorList>
    </citation>
    <scope>NUCLEOTIDE SEQUENCE [LARGE SCALE GENOMIC DNA]</scope>
    <source>
        <tissue evidence="9">Leaf</tissue>
    </source>
</reference>
<evidence type="ECO:0000256" key="1">
    <source>
        <dbReference type="ARBA" id="ARBA00004123"/>
    </source>
</evidence>
<gene>
    <name evidence="9" type="ORF">HPP92_023505</name>
</gene>
<evidence type="ECO:0000256" key="6">
    <source>
        <dbReference type="RuleBase" id="RU367028"/>
    </source>
</evidence>
<keyword evidence="4 6" id="KW-0804">Transcription</keyword>
<keyword evidence="3 6" id="KW-0805">Transcription regulation</keyword>
<evidence type="ECO:0000256" key="2">
    <source>
        <dbReference type="ARBA" id="ARBA00022491"/>
    </source>
</evidence>
<feature type="domain" description="OVATE" evidence="8">
    <location>
        <begin position="128"/>
        <end position="193"/>
    </location>
</feature>
<evidence type="ECO:0000256" key="4">
    <source>
        <dbReference type="ARBA" id="ARBA00023163"/>
    </source>
</evidence>
<dbReference type="PROSITE" id="PS51754">
    <property type="entry name" value="OVATE"/>
    <property type="match status" value="1"/>
</dbReference>
<dbReference type="Pfam" id="PF04844">
    <property type="entry name" value="Ovate"/>
    <property type="match status" value="1"/>
</dbReference>
<organism evidence="9 10">
    <name type="scientific">Vanilla planifolia</name>
    <name type="common">Vanilla</name>
    <dbReference type="NCBI Taxonomy" id="51239"/>
    <lineage>
        <taxon>Eukaryota</taxon>
        <taxon>Viridiplantae</taxon>
        <taxon>Streptophyta</taxon>
        <taxon>Embryophyta</taxon>
        <taxon>Tracheophyta</taxon>
        <taxon>Spermatophyta</taxon>
        <taxon>Magnoliopsida</taxon>
        <taxon>Liliopsida</taxon>
        <taxon>Asparagales</taxon>
        <taxon>Orchidaceae</taxon>
        <taxon>Vanilloideae</taxon>
        <taxon>Vanilleae</taxon>
        <taxon>Vanilla</taxon>
    </lineage>
</organism>
<comment type="caution">
    <text evidence="9">The sequence shown here is derived from an EMBL/GenBank/DDBJ whole genome shotgun (WGS) entry which is preliminary data.</text>
</comment>
<comment type="subcellular location">
    <subcellularLocation>
        <location evidence="1 6">Nucleus</location>
    </subcellularLocation>
</comment>